<sequence length="426" mass="47237">MPWLMLTDKGGLLCQLCINYKTNKTEGKGTYSRSEWTVGSVFCSGSTQEKQLASLRVKLKTHKDSLAHKQAASTKATVEREELPNAFQKQQHKYELTTARLMRTAYSLAKNSRPLLSYSELCELQEANGTNLGTGLHSRFSATGMIDCSAEEMRSRLCKEILKNNQKLSIIIDESTTVSSKSCLLLYIRTRWPLLNGDCFSFPLELIELSSLTAEHIFDKVMLCLNSYGFKDDFLSQNLIGACSDGDSTMLGSKSGVLTRLKAKYPTVFLWHCLCHRVELSVGDAVNSCTQVNHVASMIDKLYSTYSQSPKAQRELDTIAGSLDIQLQRIGKVFDVRWAASSYLTLSAVWQSYPALHSFFSTSGLAQASKQRAVSSGLKSTLAAPEFIHSLAVLLDALEEVSNLSLTLQAESCSLPKAYRVIKRTI</sequence>
<dbReference type="AlphaFoldDB" id="A0A7J7JR09"/>
<dbReference type="PANTHER" id="PTHR46880">
    <property type="entry name" value="RAS-ASSOCIATING DOMAIN-CONTAINING PROTEIN"/>
    <property type="match status" value="1"/>
</dbReference>
<keyword evidence="2" id="KW-1185">Reference proteome</keyword>
<dbReference type="Proteomes" id="UP000593567">
    <property type="component" value="Unassembled WGS sequence"/>
</dbReference>
<dbReference type="PANTHER" id="PTHR46880:SF8">
    <property type="entry name" value="E3 SUMO-PROTEIN LIGASE KIAA1586"/>
    <property type="match status" value="1"/>
</dbReference>
<proteinExistence type="predicted"/>
<name>A0A7J7JR09_BUGNE</name>
<dbReference type="EMBL" id="VXIV02001953">
    <property type="protein sequence ID" value="KAF6028427.1"/>
    <property type="molecule type" value="Genomic_DNA"/>
</dbReference>
<protein>
    <recommendedName>
        <fullName evidence="3">DUF4371 domain-containing protein</fullName>
    </recommendedName>
</protein>
<comment type="caution">
    <text evidence="1">The sequence shown here is derived from an EMBL/GenBank/DDBJ whole genome shotgun (WGS) entry which is preliminary data.</text>
</comment>
<dbReference type="SUPFAM" id="SSF53098">
    <property type="entry name" value="Ribonuclease H-like"/>
    <property type="match status" value="1"/>
</dbReference>
<dbReference type="OrthoDB" id="10068441at2759"/>
<organism evidence="1 2">
    <name type="scientific">Bugula neritina</name>
    <name type="common">Brown bryozoan</name>
    <name type="synonym">Sertularia neritina</name>
    <dbReference type="NCBI Taxonomy" id="10212"/>
    <lineage>
        <taxon>Eukaryota</taxon>
        <taxon>Metazoa</taxon>
        <taxon>Spiralia</taxon>
        <taxon>Lophotrochozoa</taxon>
        <taxon>Bryozoa</taxon>
        <taxon>Gymnolaemata</taxon>
        <taxon>Cheilostomatida</taxon>
        <taxon>Flustrina</taxon>
        <taxon>Buguloidea</taxon>
        <taxon>Bugulidae</taxon>
        <taxon>Bugula</taxon>
    </lineage>
</organism>
<evidence type="ECO:0000313" key="1">
    <source>
        <dbReference type="EMBL" id="KAF6028427.1"/>
    </source>
</evidence>
<reference evidence="1" key="1">
    <citation type="submission" date="2020-06" db="EMBL/GenBank/DDBJ databases">
        <title>Draft genome of Bugula neritina, a colonial animal packing powerful symbionts and potential medicines.</title>
        <authorList>
            <person name="Rayko M."/>
        </authorList>
    </citation>
    <scope>NUCLEOTIDE SEQUENCE [LARGE SCALE GENOMIC DNA]</scope>
    <source>
        <strain evidence="1">Kwan_BN1</strain>
    </source>
</reference>
<accession>A0A7J7JR09</accession>
<evidence type="ECO:0000313" key="2">
    <source>
        <dbReference type="Proteomes" id="UP000593567"/>
    </source>
</evidence>
<evidence type="ECO:0008006" key="3">
    <source>
        <dbReference type="Google" id="ProtNLM"/>
    </source>
</evidence>
<dbReference type="InterPro" id="IPR012337">
    <property type="entry name" value="RNaseH-like_sf"/>
</dbReference>
<gene>
    <name evidence="1" type="ORF">EB796_013268</name>
</gene>